<gene>
    <name evidence="2" type="ORF">EAJ03_19865</name>
    <name evidence="1" type="ORF">F2Z23_19870</name>
</gene>
<protein>
    <submittedName>
        <fullName evidence="2">Uncharacterized protein</fullName>
    </submittedName>
</protein>
<dbReference type="Proteomes" id="UP000335496">
    <property type="component" value="Unassembled WGS sequence"/>
</dbReference>
<dbReference type="EMBL" id="RCXL01000070">
    <property type="protein sequence ID" value="RYT66809.1"/>
    <property type="molecule type" value="Genomic_DNA"/>
</dbReference>
<evidence type="ECO:0000313" key="3">
    <source>
        <dbReference type="Proteomes" id="UP000291917"/>
    </source>
</evidence>
<dbReference type="AlphaFoldDB" id="A0A4Q5GFI1"/>
<evidence type="ECO:0000313" key="2">
    <source>
        <dbReference type="EMBL" id="RYT66809.1"/>
    </source>
</evidence>
<name>A0A4Q5GFI1_9BACE</name>
<dbReference type="EMBL" id="VVZX01000060">
    <property type="protein sequence ID" value="KAA5266959.1"/>
    <property type="molecule type" value="Genomic_DNA"/>
</dbReference>
<organism evidence="2 3">
    <name type="scientific">Bacteroides eggerthii</name>
    <dbReference type="NCBI Taxonomy" id="28111"/>
    <lineage>
        <taxon>Bacteria</taxon>
        <taxon>Pseudomonadati</taxon>
        <taxon>Bacteroidota</taxon>
        <taxon>Bacteroidia</taxon>
        <taxon>Bacteroidales</taxon>
        <taxon>Bacteroidaceae</taxon>
        <taxon>Bacteroides</taxon>
    </lineage>
</organism>
<evidence type="ECO:0000313" key="1">
    <source>
        <dbReference type="EMBL" id="KAA5266959.1"/>
    </source>
</evidence>
<evidence type="ECO:0000313" key="4">
    <source>
        <dbReference type="Proteomes" id="UP000335496"/>
    </source>
</evidence>
<proteinExistence type="predicted"/>
<reference evidence="2 3" key="2">
    <citation type="journal article" date="2019" name="Science, e1252229">
        <title>Invertible promoters mediate bacterial phase variation, antibiotic resistance, and host adaptation in the gut.</title>
        <authorList>
            <person name="Jiang X."/>
            <person name="Hall A.B."/>
            <person name="Arthur T.D."/>
            <person name="Plichta D.R."/>
            <person name="Covington C.T."/>
            <person name="Poyet M."/>
            <person name="Crothers J."/>
            <person name="Moses P.L."/>
            <person name="Tolonen A.C."/>
            <person name="Vlamakis H."/>
            <person name="Alm E.J."/>
            <person name="Xavier R.J."/>
        </authorList>
    </citation>
    <scope>NUCLEOTIDE SEQUENCE [LARGE SCALE GENOMIC DNA]</scope>
    <source>
        <strain evidence="3">bj_0095</strain>
        <strain evidence="2">Bj_0095</strain>
    </source>
</reference>
<accession>A0A4Q5GFI1</accession>
<comment type="caution">
    <text evidence="2">The sequence shown here is derived from an EMBL/GenBank/DDBJ whole genome shotgun (WGS) entry which is preliminary data.</text>
</comment>
<keyword evidence="4" id="KW-1185">Reference proteome</keyword>
<feature type="non-terminal residue" evidence="2">
    <location>
        <position position="1"/>
    </location>
</feature>
<sequence>SNSTITARFEQESVHVKLHMTYGNGGSIVVEDFYITAEKPLPFDVRVTVNQDVIEYDDREDPPIYNTYTTSESVTLYTGSTISNHNKLDSGTSGVDQLGSFWTYIVINGKTYNPFKDTITYTYNGIIYIFE</sequence>
<dbReference type="Proteomes" id="UP000291917">
    <property type="component" value="Unassembled WGS sequence"/>
</dbReference>
<reference evidence="1 4" key="1">
    <citation type="journal article" date="2019" name="Nat. Med.">
        <title>A library of human gut bacterial isolates paired with longitudinal multiomics data enables mechanistic microbiome research.</title>
        <authorList>
            <person name="Poyet M."/>
            <person name="Groussin M."/>
            <person name="Gibbons S.M."/>
            <person name="Avila-Pacheco J."/>
            <person name="Jiang X."/>
            <person name="Kearney S.M."/>
            <person name="Perrotta A.R."/>
            <person name="Berdy B."/>
            <person name="Zhao S."/>
            <person name="Lieberman T.D."/>
            <person name="Swanson P.K."/>
            <person name="Smith M."/>
            <person name="Roesemann S."/>
            <person name="Alexander J.E."/>
            <person name="Rich S.A."/>
            <person name="Livny J."/>
            <person name="Vlamakis H."/>
            <person name="Clish C."/>
            <person name="Bullock K."/>
            <person name="Deik A."/>
            <person name="Scott J."/>
            <person name="Pierce K.A."/>
            <person name="Xavier R.J."/>
            <person name="Alm E.J."/>
        </authorList>
    </citation>
    <scope>NUCLEOTIDE SEQUENCE [LARGE SCALE GENOMIC DNA]</scope>
    <source>
        <strain evidence="1 4">BIOML-A1</strain>
    </source>
</reference>